<dbReference type="Proteomes" id="UP000234323">
    <property type="component" value="Unassembled WGS sequence"/>
</dbReference>
<dbReference type="AlphaFoldDB" id="A0A2I1GDP7"/>
<dbReference type="VEuPathDB" id="FungiDB:FUN_011079"/>
<protein>
    <submittedName>
        <fullName evidence="2">Uncharacterized protein</fullName>
    </submittedName>
</protein>
<proteinExistence type="predicted"/>
<dbReference type="VEuPathDB" id="FungiDB:RhiirFUN_012364"/>
<reference evidence="1 3" key="2">
    <citation type="submission" date="2017-09" db="EMBL/GenBank/DDBJ databases">
        <title>Extensive intraspecific genome diversity in a model arbuscular mycorrhizal fungus.</title>
        <authorList>
            <person name="Chen E.C."/>
            <person name="Morin E."/>
            <person name="Beaudet D."/>
            <person name="Noel J."/>
            <person name="Ndikumana S."/>
            <person name="Charron P."/>
            <person name="St-Onge C."/>
            <person name="Giorgi J."/>
            <person name="Grigoriev I.V."/>
            <person name="Roux C."/>
            <person name="Martin F.M."/>
            <person name="Corradi N."/>
        </authorList>
    </citation>
    <scope>NUCLEOTIDE SEQUENCE [LARGE SCALE GENOMIC DNA]</scope>
    <source>
        <strain evidence="1 3">A5</strain>
    </source>
</reference>
<evidence type="ECO:0000313" key="1">
    <source>
        <dbReference type="EMBL" id="PKC08958.1"/>
    </source>
</evidence>
<keyword evidence="4" id="KW-1185">Reference proteome</keyword>
<sequence>MDQKIINSLILTQSNTLTNFKLNGEIKFINLIQLLENCKNLRSIHIYKLNKYGDIPKDINGLI</sequence>
<evidence type="ECO:0000313" key="4">
    <source>
        <dbReference type="Proteomes" id="UP000234323"/>
    </source>
</evidence>
<dbReference type="EMBL" id="LLXJ01000502">
    <property type="protein sequence ID" value="PKC08958.1"/>
    <property type="molecule type" value="Genomic_DNA"/>
</dbReference>
<reference evidence="2 4" key="1">
    <citation type="submission" date="2015-10" db="EMBL/GenBank/DDBJ databases">
        <title>Genome analyses suggest a sexual origin of heterokaryosis in a supposedly ancient asexual fungus.</title>
        <authorList>
            <person name="Ropars J."/>
            <person name="Sedzielewska K."/>
            <person name="Noel J."/>
            <person name="Charron P."/>
            <person name="Farinelli L."/>
            <person name="Marton T."/>
            <person name="Kruger M."/>
            <person name="Pelin A."/>
            <person name="Brachmann A."/>
            <person name="Corradi N."/>
        </authorList>
    </citation>
    <scope>NUCLEOTIDE SEQUENCE [LARGE SCALE GENOMIC DNA]</scope>
    <source>
        <strain evidence="2 4">A4</strain>
        <strain evidence="1 3">A5</strain>
    </source>
</reference>
<accession>A0A2I1GDP7</accession>
<evidence type="ECO:0000313" key="3">
    <source>
        <dbReference type="Proteomes" id="UP000232722"/>
    </source>
</evidence>
<dbReference type="Proteomes" id="UP000232722">
    <property type="component" value="Unassembled WGS sequence"/>
</dbReference>
<feature type="non-terminal residue" evidence="2">
    <location>
        <position position="63"/>
    </location>
</feature>
<evidence type="ECO:0000313" key="2">
    <source>
        <dbReference type="EMBL" id="PKY44731.1"/>
    </source>
</evidence>
<dbReference type="VEuPathDB" id="FungiDB:RhiirA1_407085"/>
<gene>
    <name evidence="2" type="ORF">RhiirA4_400266</name>
    <name evidence="1" type="ORF">RhiirA5_357287</name>
</gene>
<name>A0A2I1GDP7_9GLOM</name>
<comment type="caution">
    <text evidence="2">The sequence shown here is derived from an EMBL/GenBank/DDBJ whole genome shotgun (WGS) entry which is preliminary data.</text>
</comment>
<organism evidence="2 4">
    <name type="scientific">Rhizophagus irregularis</name>
    <dbReference type="NCBI Taxonomy" id="588596"/>
    <lineage>
        <taxon>Eukaryota</taxon>
        <taxon>Fungi</taxon>
        <taxon>Fungi incertae sedis</taxon>
        <taxon>Mucoromycota</taxon>
        <taxon>Glomeromycotina</taxon>
        <taxon>Glomeromycetes</taxon>
        <taxon>Glomerales</taxon>
        <taxon>Glomeraceae</taxon>
        <taxon>Rhizophagus</taxon>
    </lineage>
</organism>
<dbReference type="EMBL" id="LLXI01000342">
    <property type="protein sequence ID" value="PKY44731.1"/>
    <property type="molecule type" value="Genomic_DNA"/>
</dbReference>